<sequence length="76" mass="8612">VLRHSLCFIVSIAASNVWPDRRLVISHSLGHAYFFYFSDCQGITAEEGETLSKEVARLVALDLPIRRQPVNYIHAL</sequence>
<dbReference type="EMBL" id="BDIP01007620">
    <property type="protein sequence ID" value="GIQ91384.1"/>
    <property type="molecule type" value="Genomic_DNA"/>
</dbReference>
<dbReference type="SUPFAM" id="SSF55186">
    <property type="entry name" value="ThrRS/AlaRS common domain"/>
    <property type="match status" value="1"/>
</dbReference>
<name>A0A9K3DCI4_9EUKA</name>
<dbReference type="GO" id="GO:0000166">
    <property type="term" value="F:nucleotide binding"/>
    <property type="evidence" value="ECO:0007669"/>
    <property type="project" value="InterPro"/>
</dbReference>
<evidence type="ECO:0000313" key="2">
    <source>
        <dbReference type="Proteomes" id="UP000265618"/>
    </source>
</evidence>
<comment type="caution">
    <text evidence="1">The sequence shown here is derived from an EMBL/GenBank/DDBJ whole genome shotgun (WGS) entry which is preliminary data.</text>
</comment>
<dbReference type="AlphaFoldDB" id="A0A9K3DCI4"/>
<keyword evidence="2" id="KW-1185">Reference proteome</keyword>
<feature type="non-terminal residue" evidence="1">
    <location>
        <position position="1"/>
    </location>
</feature>
<dbReference type="InterPro" id="IPR018163">
    <property type="entry name" value="Thr/Ala-tRNA-synth_IIc_edit"/>
</dbReference>
<feature type="non-terminal residue" evidence="1">
    <location>
        <position position="76"/>
    </location>
</feature>
<dbReference type="Proteomes" id="UP000265618">
    <property type="component" value="Unassembled WGS sequence"/>
</dbReference>
<gene>
    <name evidence="1" type="ORF">KIPB_014614</name>
</gene>
<organism evidence="1 2">
    <name type="scientific">Kipferlia bialata</name>
    <dbReference type="NCBI Taxonomy" id="797122"/>
    <lineage>
        <taxon>Eukaryota</taxon>
        <taxon>Metamonada</taxon>
        <taxon>Carpediemonas-like organisms</taxon>
        <taxon>Kipferlia</taxon>
    </lineage>
</organism>
<protein>
    <submittedName>
        <fullName evidence="1">Uncharacterized protein</fullName>
    </submittedName>
</protein>
<dbReference type="Gene3D" id="3.30.980.10">
    <property type="entry name" value="Threonyl-trna Synthetase, Chain A, domain 2"/>
    <property type="match status" value="1"/>
</dbReference>
<reference evidence="1 2" key="1">
    <citation type="journal article" date="2018" name="PLoS ONE">
        <title>The draft genome of Kipferlia bialata reveals reductive genome evolution in fornicate parasites.</title>
        <authorList>
            <person name="Tanifuji G."/>
            <person name="Takabayashi S."/>
            <person name="Kume K."/>
            <person name="Takagi M."/>
            <person name="Nakayama T."/>
            <person name="Kamikawa R."/>
            <person name="Inagaki Y."/>
            <person name="Hashimoto T."/>
        </authorList>
    </citation>
    <scope>NUCLEOTIDE SEQUENCE [LARGE SCALE GENOMIC DNA]</scope>
    <source>
        <strain evidence="1">NY0173</strain>
    </source>
</reference>
<proteinExistence type="predicted"/>
<evidence type="ECO:0000313" key="1">
    <source>
        <dbReference type="EMBL" id="GIQ91384.1"/>
    </source>
</evidence>
<accession>A0A9K3DCI4</accession>